<dbReference type="PRINTS" id="PR00480">
    <property type="entry name" value="ASTACIN"/>
</dbReference>
<sequence>MKKLKTLLKQSIMRKLNYCTLFIGILFFIACEKNELTNDVNITTPNINDPELAFPNKSGTLKKGFYLGMPITYEVIDNQYIINGDIMLPKNQVYDSMEGIILEPGQKPSAHKIFSAGRSDSRWPNNTVYYSIDPNLPNKYRATDAIRHWESKTNLKFIQRTNQPNYVYFYSGPGCSSHVGMQGGIQYISLAGGCTTGAAIHEIGHAVGLFHEHARADRDQYVTIHWQNIQSGTAYNFETYLQRGYRGSDNTAFDFNSIMMYGAFSFTINSNPTITKLNGNTYQHQRNGLSRLDIQGINKMYPASGTGGGGGNPTYVNGQWYTVHGLRVYRYSNVWWYQYHGTWRQVEYVNNQWQYVK</sequence>
<comment type="caution">
    <text evidence="1">Lacks conserved residue(s) required for the propagation of feature annotation.</text>
</comment>
<dbReference type="InterPro" id="IPR006026">
    <property type="entry name" value="Peptidase_Metallo"/>
</dbReference>
<dbReference type="Gene3D" id="3.40.390.10">
    <property type="entry name" value="Collagenase (Catalytic Domain)"/>
    <property type="match status" value="1"/>
</dbReference>
<dbReference type="Proteomes" id="UP001497602">
    <property type="component" value="Unassembled WGS sequence"/>
</dbReference>
<gene>
    <name evidence="3" type="ORF">T190115A13A_100113</name>
</gene>
<organism evidence="3 4">
    <name type="scientific">Tenacibaculum vairaonense</name>
    <dbReference type="NCBI Taxonomy" id="3137860"/>
    <lineage>
        <taxon>Bacteria</taxon>
        <taxon>Pseudomonadati</taxon>
        <taxon>Bacteroidota</taxon>
        <taxon>Flavobacteriia</taxon>
        <taxon>Flavobacteriales</taxon>
        <taxon>Flavobacteriaceae</taxon>
        <taxon>Tenacibaculum</taxon>
    </lineage>
</organism>
<feature type="binding site" evidence="1">
    <location>
        <position position="205"/>
    </location>
    <ligand>
        <name>Zn(2+)</name>
        <dbReference type="ChEBI" id="CHEBI:29105"/>
        <note>catalytic</note>
    </ligand>
</feature>
<dbReference type="PANTHER" id="PTHR10127">
    <property type="entry name" value="DISCOIDIN, CUB, EGF, LAMININ , AND ZINC METALLOPROTEASE DOMAIN CONTAINING"/>
    <property type="match status" value="1"/>
</dbReference>
<protein>
    <submittedName>
        <fullName evidence="3">Peptidase M12</fullName>
    </submittedName>
</protein>
<keyword evidence="1" id="KW-0862">Zinc</keyword>
<keyword evidence="4" id="KW-1185">Reference proteome</keyword>
<accession>A0ABP1F3Z6</accession>
<dbReference type="PANTHER" id="PTHR10127:SF889">
    <property type="entry name" value="ZINC METALLOPROTEINASE NAS-6-LIKE"/>
    <property type="match status" value="1"/>
</dbReference>
<feature type="active site" evidence="1">
    <location>
        <position position="202"/>
    </location>
</feature>
<comment type="cofactor">
    <cofactor evidence="1">
        <name>Zn(2+)</name>
        <dbReference type="ChEBI" id="CHEBI:29105"/>
    </cofactor>
    <text evidence="1">Binds 1 zinc ion per subunit.</text>
</comment>
<evidence type="ECO:0000313" key="3">
    <source>
        <dbReference type="EMBL" id="CAL2104825.1"/>
    </source>
</evidence>
<keyword evidence="1" id="KW-0482">Metalloprotease</keyword>
<feature type="domain" description="Peptidase M12A" evidence="2">
    <location>
        <begin position="115"/>
        <end position="304"/>
    </location>
</feature>
<keyword evidence="1" id="KW-0479">Metal-binding</keyword>
<dbReference type="EMBL" id="CAXJRC010000001">
    <property type="protein sequence ID" value="CAL2104825.1"/>
    <property type="molecule type" value="Genomic_DNA"/>
</dbReference>
<evidence type="ECO:0000313" key="4">
    <source>
        <dbReference type="Proteomes" id="UP001497602"/>
    </source>
</evidence>
<reference evidence="3 4" key="1">
    <citation type="submission" date="2024-05" db="EMBL/GenBank/DDBJ databases">
        <authorList>
            <person name="Duchaud E."/>
        </authorList>
    </citation>
    <scope>NUCLEOTIDE SEQUENCE [LARGE SCALE GENOMIC DNA]</scope>
    <source>
        <strain evidence="3">Ena-SAMPLE-TAB-13-05-2024-13:56:06:370-140305</strain>
    </source>
</reference>
<feature type="binding site" evidence="1">
    <location>
        <position position="211"/>
    </location>
    <ligand>
        <name>Zn(2+)</name>
        <dbReference type="ChEBI" id="CHEBI:29105"/>
        <note>catalytic</note>
    </ligand>
</feature>
<feature type="binding site" evidence="1">
    <location>
        <position position="201"/>
    </location>
    <ligand>
        <name>Zn(2+)</name>
        <dbReference type="ChEBI" id="CHEBI:29105"/>
        <note>catalytic</note>
    </ligand>
</feature>
<proteinExistence type="predicted"/>
<dbReference type="InterPro" id="IPR001506">
    <property type="entry name" value="Peptidase_M12A"/>
</dbReference>
<keyword evidence="1" id="KW-0645">Protease</keyword>
<dbReference type="InterPro" id="IPR024079">
    <property type="entry name" value="MetalloPept_cat_dom_sf"/>
</dbReference>
<keyword evidence="1" id="KW-0378">Hydrolase</keyword>
<dbReference type="SMART" id="SM00235">
    <property type="entry name" value="ZnMc"/>
    <property type="match status" value="1"/>
</dbReference>
<dbReference type="Pfam" id="PF01400">
    <property type="entry name" value="Astacin"/>
    <property type="match status" value="1"/>
</dbReference>
<dbReference type="CDD" id="cd04280">
    <property type="entry name" value="ZnMc_astacin_like"/>
    <property type="match status" value="1"/>
</dbReference>
<evidence type="ECO:0000259" key="2">
    <source>
        <dbReference type="PROSITE" id="PS51864"/>
    </source>
</evidence>
<comment type="caution">
    <text evidence="3">The sequence shown here is derived from an EMBL/GenBank/DDBJ whole genome shotgun (WGS) entry which is preliminary data.</text>
</comment>
<dbReference type="PROSITE" id="PS51864">
    <property type="entry name" value="ASTACIN"/>
    <property type="match status" value="1"/>
</dbReference>
<dbReference type="PROSITE" id="PS51257">
    <property type="entry name" value="PROKAR_LIPOPROTEIN"/>
    <property type="match status" value="1"/>
</dbReference>
<dbReference type="InterPro" id="IPR034035">
    <property type="entry name" value="Astacin-like_dom"/>
</dbReference>
<name>A0ABP1F3Z6_9FLAO</name>
<dbReference type="SUPFAM" id="SSF55486">
    <property type="entry name" value="Metalloproteases ('zincins'), catalytic domain"/>
    <property type="match status" value="1"/>
</dbReference>
<evidence type="ECO:0000256" key="1">
    <source>
        <dbReference type="PROSITE-ProRule" id="PRU01211"/>
    </source>
</evidence>